<dbReference type="RefSeq" id="WP_276280932.1">
    <property type="nucleotide sequence ID" value="NZ_CP119809.1"/>
</dbReference>
<dbReference type="PANTHER" id="PTHR21310">
    <property type="entry name" value="AMINOGLYCOSIDE PHOSPHOTRANSFERASE-RELATED-RELATED"/>
    <property type="match status" value="1"/>
</dbReference>
<protein>
    <submittedName>
        <fullName evidence="3">Phosphotransferase family protein</fullName>
    </submittedName>
</protein>
<evidence type="ECO:0000313" key="3">
    <source>
        <dbReference type="EMBL" id="MFC7081146.1"/>
    </source>
</evidence>
<comment type="caution">
    <text evidence="3">The sequence shown here is derived from an EMBL/GenBank/DDBJ whole genome shotgun (WGS) entry which is preliminary data.</text>
</comment>
<feature type="domain" description="Aminoglycoside phosphotransferase" evidence="2">
    <location>
        <begin position="49"/>
        <end position="322"/>
    </location>
</feature>
<dbReference type="Pfam" id="PF01636">
    <property type="entry name" value="APH"/>
    <property type="match status" value="1"/>
</dbReference>
<dbReference type="GeneID" id="79302108"/>
<dbReference type="InterPro" id="IPR011009">
    <property type="entry name" value="Kinase-like_dom_sf"/>
</dbReference>
<keyword evidence="4" id="KW-1185">Reference proteome</keyword>
<reference evidence="3 4" key="1">
    <citation type="journal article" date="2019" name="Int. J. Syst. Evol. Microbiol.">
        <title>The Global Catalogue of Microorganisms (GCM) 10K type strain sequencing project: providing services to taxonomists for standard genome sequencing and annotation.</title>
        <authorList>
            <consortium name="The Broad Institute Genomics Platform"/>
            <consortium name="The Broad Institute Genome Sequencing Center for Infectious Disease"/>
            <person name="Wu L."/>
            <person name="Ma J."/>
        </authorList>
    </citation>
    <scope>NUCLEOTIDE SEQUENCE [LARGE SCALE GENOMIC DNA]</scope>
    <source>
        <strain evidence="3 4">DT72</strain>
    </source>
</reference>
<dbReference type="EMBL" id="JBHSZH010000005">
    <property type="protein sequence ID" value="MFC7081146.1"/>
    <property type="molecule type" value="Genomic_DNA"/>
</dbReference>
<dbReference type="InterPro" id="IPR002575">
    <property type="entry name" value="Aminoglycoside_PTrfase"/>
</dbReference>
<dbReference type="Gene3D" id="3.90.1200.10">
    <property type="match status" value="1"/>
</dbReference>
<feature type="region of interest" description="Disordered" evidence="1">
    <location>
        <begin position="1"/>
        <end position="25"/>
    </location>
</feature>
<name>A0ABD5WKU0_9EURY</name>
<proteinExistence type="predicted"/>
<dbReference type="InterPro" id="IPR051678">
    <property type="entry name" value="AGP_Transferase"/>
</dbReference>
<accession>A0ABD5WKU0</accession>
<dbReference type="Proteomes" id="UP001596407">
    <property type="component" value="Unassembled WGS sequence"/>
</dbReference>
<evidence type="ECO:0000313" key="4">
    <source>
        <dbReference type="Proteomes" id="UP001596407"/>
    </source>
</evidence>
<dbReference type="SUPFAM" id="SSF56112">
    <property type="entry name" value="Protein kinase-like (PK-like)"/>
    <property type="match status" value="1"/>
</dbReference>
<dbReference type="AlphaFoldDB" id="A0ABD5WKU0"/>
<organism evidence="3 4">
    <name type="scientific">Halorussus caseinilyticus</name>
    <dbReference type="NCBI Taxonomy" id="3034025"/>
    <lineage>
        <taxon>Archaea</taxon>
        <taxon>Methanobacteriati</taxon>
        <taxon>Methanobacteriota</taxon>
        <taxon>Stenosarchaea group</taxon>
        <taxon>Halobacteria</taxon>
        <taxon>Halobacteriales</taxon>
        <taxon>Haladaptataceae</taxon>
        <taxon>Halorussus</taxon>
    </lineage>
</organism>
<gene>
    <name evidence="3" type="ORF">ACFQJ6_14615</name>
</gene>
<evidence type="ECO:0000256" key="1">
    <source>
        <dbReference type="SAM" id="MobiDB-lite"/>
    </source>
</evidence>
<sequence>MDDADADDAPDADDETDDAPDADELTDATLRRMVREVRSAWSLREAAPADEGTDVVYFLTVGTPAGPRECVLKACEFLDPEAFRPEPYLLSLADRRTSIPVPSVVGAVDDHDDLPAPFFLMDRRDGEVRENEARELPADAMEQLARDAGRNLAEVHALGEFEAFGPVRLGADADRDRGGLTVDGRVLTTHESASDSWATHVERLADDCLESVADRFADLESDVRSIVADRLDALDGDFAPVLGHDDYRLGNLLVDPATGETRAVLDWGNANTLEVQYNLVVTEQYLSGWAPHDDPFRERVRTALREEYRAASDAAYHPDERRRELYLAVTRLFPMTCFSLWYGHRPEPEREETAERHRRAIRDLLEG</sequence>
<evidence type="ECO:0000259" key="2">
    <source>
        <dbReference type="Pfam" id="PF01636"/>
    </source>
</evidence>